<accession>A0A7T1ALM5</accession>
<name>A0A7T1ALM5_ATRLM</name>
<dbReference type="Pfam" id="PF11175">
    <property type="entry name" value="DUF2961"/>
    <property type="match status" value="1"/>
</dbReference>
<dbReference type="Gene3D" id="2.60.120.1390">
    <property type="match status" value="1"/>
</dbReference>
<sequence>MLGSSLRDLPKLRNCIRKRESSWDRTGGNDDRVYIKPGEKKLITDITGIGCITHIWMTAQCEEQYFLRKILLRAWWDQEESPSIEVPLGDFFGMGHAKTKNYVSLPLSMGPQNGKAFNCFFPMPFFKEAKIEIDNGCSQNELILYYFVDYEIYSTQEELGEVGLFHACWHRDNPCQGIKHSPETWHKPGFTGYNLDGKNNYIILDAAGRGQYVGCNLNIENLGKPLEWNYYGEGDDMIFIDGEKWPPSLHGTGTEDYFNLAWSPNQEYYAPNHGILLKGGNNWSGKITYYRFHIEDPICFQKSIRVTIEHGHANDRSDDYSSTAYWYQTEPHQPFSPMLSVVQRLPMEIEEL</sequence>
<dbReference type="InterPro" id="IPR021345">
    <property type="entry name" value="DUF2961"/>
</dbReference>
<dbReference type="RefSeq" id="WP_218113303.1">
    <property type="nucleotide sequence ID" value="NZ_CP065383.1"/>
</dbReference>
<dbReference type="KEGG" id="alam:RT761_01358"/>
<gene>
    <name evidence="1" type="ORF">RT761_01358</name>
</gene>
<dbReference type="EMBL" id="CP065383">
    <property type="protein sequence ID" value="QPM68144.1"/>
    <property type="molecule type" value="Genomic_DNA"/>
</dbReference>
<organism evidence="1 2">
    <name type="scientific">Atribacter laminatus</name>
    <dbReference type="NCBI Taxonomy" id="2847778"/>
    <lineage>
        <taxon>Bacteria</taxon>
        <taxon>Pseudomonadati</taxon>
        <taxon>Atribacterota</taxon>
        <taxon>Atribacteria</taxon>
        <taxon>Atribacterales</taxon>
        <taxon>Atribacteraceae</taxon>
        <taxon>Atribacter</taxon>
    </lineage>
</organism>
<dbReference type="AlphaFoldDB" id="A0A7T1ALM5"/>
<evidence type="ECO:0000313" key="1">
    <source>
        <dbReference type="EMBL" id="QPM68144.1"/>
    </source>
</evidence>
<evidence type="ECO:0008006" key="3">
    <source>
        <dbReference type="Google" id="ProtNLM"/>
    </source>
</evidence>
<protein>
    <recommendedName>
        <fullName evidence="3">DUF2961 domain-containing protein</fullName>
    </recommendedName>
</protein>
<evidence type="ECO:0000313" key="2">
    <source>
        <dbReference type="Proteomes" id="UP000594463"/>
    </source>
</evidence>
<reference evidence="1 2" key="1">
    <citation type="journal article" date="2021" name="Nat. Commun.">
        <title>Isolation of a member of the candidate phylum Atribacteria reveals a unique cell membrane structure.</title>
        <authorList>
            <person name="Taiki K."/>
            <person name="Nobu M.K."/>
            <person name="Kusada H."/>
            <person name="Meng X.-Y."/>
            <person name="Hosoki N."/>
            <person name="Uematsu K."/>
            <person name="Yoshioka H."/>
            <person name="Kamagata Y."/>
            <person name="Tamaki H."/>
        </authorList>
    </citation>
    <scope>NUCLEOTIDE SEQUENCE [LARGE SCALE GENOMIC DNA]</scope>
    <source>
        <strain evidence="1 2">RT761</strain>
    </source>
</reference>
<dbReference type="Proteomes" id="UP000594463">
    <property type="component" value="Chromosome"/>
</dbReference>
<proteinExistence type="predicted"/>
<keyword evidence="2" id="KW-1185">Reference proteome</keyword>